<keyword evidence="1" id="KW-0472">Membrane</keyword>
<reference evidence="2" key="1">
    <citation type="submission" date="2020-07" db="EMBL/GenBank/DDBJ databases">
        <title>Multicomponent nature underlies the extraordinary mechanical properties of spider dragline silk.</title>
        <authorList>
            <person name="Kono N."/>
            <person name="Nakamura H."/>
            <person name="Mori M."/>
            <person name="Yoshida Y."/>
            <person name="Ohtoshi R."/>
            <person name="Malay A.D."/>
            <person name="Moran D.A.P."/>
            <person name="Tomita M."/>
            <person name="Numata K."/>
            <person name="Arakawa K."/>
        </authorList>
    </citation>
    <scope>NUCLEOTIDE SEQUENCE</scope>
</reference>
<dbReference type="EMBL" id="BMAO01021173">
    <property type="protein sequence ID" value="GFQ72574.1"/>
    <property type="molecule type" value="Genomic_DNA"/>
</dbReference>
<dbReference type="AlphaFoldDB" id="A0A8X6KFY8"/>
<accession>A0A8X6KFY8</accession>
<sequence length="136" mass="15732">MNPLPDRFAKGKGAITNSIERGHTKGHWILVGKVQQMVQIATKREKKMESVLLLIMCTLILTMTAILIIFVSKIILRLLFERTWDSPFVCLQHNSPNIQIYIARTPGQHPYFRILEEYEQKMEDNNCKVEIGHTPN</sequence>
<organism evidence="2 3">
    <name type="scientific">Trichonephila clavata</name>
    <name type="common">Joro spider</name>
    <name type="synonym">Nephila clavata</name>
    <dbReference type="NCBI Taxonomy" id="2740835"/>
    <lineage>
        <taxon>Eukaryota</taxon>
        <taxon>Metazoa</taxon>
        <taxon>Ecdysozoa</taxon>
        <taxon>Arthropoda</taxon>
        <taxon>Chelicerata</taxon>
        <taxon>Arachnida</taxon>
        <taxon>Araneae</taxon>
        <taxon>Araneomorphae</taxon>
        <taxon>Entelegynae</taxon>
        <taxon>Araneoidea</taxon>
        <taxon>Nephilidae</taxon>
        <taxon>Trichonephila</taxon>
    </lineage>
</organism>
<feature type="transmembrane region" description="Helical" evidence="1">
    <location>
        <begin position="51"/>
        <end position="76"/>
    </location>
</feature>
<evidence type="ECO:0000313" key="3">
    <source>
        <dbReference type="Proteomes" id="UP000887116"/>
    </source>
</evidence>
<keyword evidence="1" id="KW-1133">Transmembrane helix</keyword>
<name>A0A8X6KFY8_TRICU</name>
<proteinExistence type="predicted"/>
<keyword evidence="3" id="KW-1185">Reference proteome</keyword>
<keyword evidence="1" id="KW-0812">Transmembrane</keyword>
<gene>
    <name evidence="2" type="primary">NCL1_13003</name>
    <name evidence="2" type="ORF">TNCT_96491</name>
</gene>
<comment type="caution">
    <text evidence="2">The sequence shown here is derived from an EMBL/GenBank/DDBJ whole genome shotgun (WGS) entry which is preliminary data.</text>
</comment>
<dbReference type="Proteomes" id="UP000887116">
    <property type="component" value="Unassembled WGS sequence"/>
</dbReference>
<evidence type="ECO:0000256" key="1">
    <source>
        <dbReference type="SAM" id="Phobius"/>
    </source>
</evidence>
<dbReference type="OrthoDB" id="10453639at2759"/>
<evidence type="ECO:0000313" key="2">
    <source>
        <dbReference type="EMBL" id="GFQ72574.1"/>
    </source>
</evidence>
<protein>
    <submittedName>
        <fullName evidence="2">Uncharacterized protein</fullName>
    </submittedName>
</protein>